<evidence type="ECO:0000313" key="14">
    <source>
        <dbReference type="Proteomes" id="UP001597511"/>
    </source>
</evidence>
<dbReference type="Gene3D" id="3.30.1360.70">
    <property type="entry name" value="Arginyl tRNA synthetase N-terminal domain"/>
    <property type="match status" value="1"/>
</dbReference>
<organism evidence="13 14">
    <name type="scientific">Terrimonas rubra</name>
    <dbReference type="NCBI Taxonomy" id="1035890"/>
    <lineage>
        <taxon>Bacteria</taxon>
        <taxon>Pseudomonadati</taxon>
        <taxon>Bacteroidota</taxon>
        <taxon>Chitinophagia</taxon>
        <taxon>Chitinophagales</taxon>
        <taxon>Chitinophagaceae</taxon>
        <taxon>Terrimonas</taxon>
    </lineage>
</organism>
<evidence type="ECO:0000256" key="4">
    <source>
        <dbReference type="ARBA" id="ARBA00022741"/>
    </source>
</evidence>
<dbReference type="NCBIfam" id="TIGR00456">
    <property type="entry name" value="argS"/>
    <property type="match status" value="1"/>
</dbReference>
<dbReference type="PRINTS" id="PR01038">
    <property type="entry name" value="TRNASYNTHARG"/>
</dbReference>
<dbReference type="Pfam" id="PF03485">
    <property type="entry name" value="Arg_tRNA_synt_N"/>
    <property type="match status" value="1"/>
</dbReference>
<dbReference type="HAMAP" id="MF_00123">
    <property type="entry name" value="Arg_tRNA_synth"/>
    <property type="match status" value="1"/>
</dbReference>
<comment type="similarity">
    <text evidence="1 9 10">Belongs to the class-I aminoacyl-tRNA synthetase family.</text>
</comment>
<keyword evidence="4 9" id="KW-0547">Nucleotide-binding</keyword>
<feature type="domain" description="DALR anticodon binding" evidence="11">
    <location>
        <begin position="514"/>
        <end position="629"/>
    </location>
</feature>
<dbReference type="InterPro" id="IPR014729">
    <property type="entry name" value="Rossmann-like_a/b/a_fold"/>
</dbReference>
<dbReference type="InterPro" id="IPR001412">
    <property type="entry name" value="aa-tRNA-synth_I_CS"/>
</dbReference>
<dbReference type="PANTHER" id="PTHR11956:SF5">
    <property type="entry name" value="ARGININE--TRNA LIGASE, CYTOPLASMIC"/>
    <property type="match status" value="1"/>
</dbReference>
<gene>
    <name evidence="9 13" type="primary">argS</name>
    <name evidence="13" type="ORF">ACFS6H_12360</name>
</gene>
<dbReference type="PROSITE" id="PS00178">
    <property type="entry name" value="AA_TRNA_LIGASE_I"/>
    <property type="match status" value="1"/>
</dbReference>
<dbReference type="InterPro" id="IPR001278">
    <property type="entry name" value="Arg-tRNA-ligase"/>
</dbReference>
<keyword evidence="7 9" id="KW-0030">Aminoacyl-tRNA synthetase</keyword>
<comment type="catalytic activity">
    <reaction evidence="8 9">
        <text>tRNA(Arg) + L-arginine + ATP = L-arginyl-tRNA(Arg) + AMP + diphosphate</text>
        <dbReference type="Rhea" id="RHEA:20301"/>
        <dbReference type="Rhea" id="RHEA-COMP:9658"/>
        <dbReference type="Rhea" id="RHEA-COMP:9673"/>
        <dbReference type="ChEBI" id="CHEBI:30616"/>
        <dbReference type="ChEBI" id="CHEBI:32682"/>
        <dbReference type="ChEBI" id="CHEBI:33019"/>
        <dbReference type="ChEBI" id="CHEBI:78442"/>
        <dbReference type="ChEBI" id="CHEBI:78513"/>
        <dbReference type="ChEBI" id="CHEBI:456215"/>
        <dbReference type="EC" id="6.1.1.19"/>
    </reaction>
</comment>
<reference evidence="14" key="1">
    <citation type="journal article" date="2019" name="Int. J. Syst. Evol. Microbiol.">
        <title>The Global Catalogue of Microorganisms (GCM) 10K type strain sequencing project: providing services to taxonomists for standard genome sequencing and annotation.</title>
        <authorList>
            <consortium name="The Broad Institute Genomics Platform"/>
            <consortium name="The Broad Institute Genome Sequencing Center for Infectious Disease"/>
            <person name="Wu L."/>
            <person name="Ma J."/>
        </authorList>
    </citation>
    <scope>NUCLEOTIDE SEQUENCE [LARGE SCALE GENOMIC DNA]</scope>
    <source>
        <strain evidence="14">KCTC 23299</strain>
    </source>
</reference>
<evidence type="ECO:0000256" key="7">
    <source>
        <dbReference type="ARBA" id="ARBA00023146"/>
    </source>
</evidence>
<evidence type="ECO:0000313" key="13">
    <source>
        <dbReference type="EMBL" id="MFD2920510.1"/>
    </source>
</evidence>
<dbReference type="Pfam" id="PF00750">
    <property type="entry name" value="tRNA-synt_1d"/>
    <property type="match status" value="2"/>
</dbReference>
<dbReference type="Gene3D" id="3.40.50.620">
    <property type="entry name" value="HUPs"/>
    <property type="match status" value="1"/>
</dbReference>
<dbReference type="SMART" id="SM01016">
    <property type="entry name" value="Arg_tRNA_synt_N"/>
    <property type="match status" value="1"/>
</dbReference>
<dbReference type="InterPro" id="IPR005148">
    <property type="entry name" value="Arg-tRNA-synth_N"/>
</dbReference>
<comment type="caution">
    <text evidence="13">The sequence shown here is derived from an EMBL/GenBank/DDBJ whole genome shotgun (WGS) entry which is preliminary data.</text>
</comment>
<evidence type="ECO:0000256" key="10">
    <source>
        <dbReference type="RuleBase" id="RU363038"/>
    </source>
</evidence>
<evidence type="ECO:0000256" key="1">
    <source>
        <dbReference type="ARBA" id="ARBA00005594"/>
    </source>
</evidence>
<evidence type="ECO:0000259" key="12">
    <source>
        <dbReference type="SMART" id="SM01016"/>
    </source>
</evidence>
<dbReference type="SUPFAM" id="SSF55190">
    <property type="entry name" value="Arginyl-tRNA synthetase (ArgRS), N-terminal 'additional' domain"/>
    <property type="match status" value="1"/>
</dbReference>
<dbReference type="SMART" id="SM00836">
    <property type="entry name" value="DALR_1"/>
    <property type="match status" value="1"/>
</dbReference>
<dbReference type="InterPro" id="IPR009080">
    <property type="entry name" value="tRNAsynth_Ia_anticodon-bd"/>
</dbReference>
<dbReference type="SUPFAM" id="SSF52374">
    <property type="entry name" value="Nucleotidylyl transferase"/>
    <property type="match status" value="1"/>
</dbReference>
<keyword evidence="5 9" id="KW-0067">ATP-binding</keyword>
<dbReference type="SUPFAM" id="SSF47323">
    <property type="entry name" value="Anticodon-binding domain of a subclass of class I aminoacyl-tRNA synthetases"/>
    <property type="match status" value="1"/>
</dbReference>
<keyword evidence="2 9" id="KW-0963">Cytoplasm</keyword>
<feature type="short sequence motif" description="'HIGH' region" evidence="9">
    <location>
        <begin position="124"/>
        <end position="134"/>
    </location>
</feature>
<keyword evidence="6 9" id="KW-0648">Protein biosynthesis</keyword>
<dbReference type="Proteomes" id="UP001597511">
    <property type="component" value="Unassembled WGS sequence"/>
</dbReference>
<proteinExistence type="inferred from homology"/>
<accession>A0ABW6A7V7</accession>
<evidence type="ECO:0000256" key="5">
    <source>
        <dbReference type="ARBA" id="ARBA00022840"/>
    </source>
</evidence>
<keyword evidence="14" id="KW-1185">Reference proteome</keyword>
<evidence type="ECO:0000256" key="8">
    <source>
        <dbReference type="ARBA" id="ARBA00049339"/>
    </source>
</evidence>
<comment type="subunit">
    <text evidence="9">Monomer.</text>
</comment>
<sequence>MNIVDQIKEHAQQAIKNVFEQEVGYELLTVNSTKPEFDGDYTLVLFSFVKQLRKSPEQIGEALGQNMVQQFPEFYSSYNVIKGFLNLVVTDVYWIGYLQHNFAKTTFTIPQAKAKKIVLEYASPNTNKPLHLGHLRNIFLGWSMAEILQHCGHDVVKTCIVNDRGIHICKSMLAWQKLANGATPESTNMKGDHFVGHYYVLFENELKAEAQPIIDKIIGGNISGYDEATTTQLQKLTTALSKATDEEKQSKIKDDIKEIARNQTPIMQEAKAMLQQWEAGDETVLALWKKMNGWVYEGFDATYSRIGADFAKTYYESETYLPGKKFVEAGLEQGIFYKKEDNSTWVDLTPDGLDEKLLLRGNGTSVYITQDLGLAQEKYDDFKYDESSYVIADEQNYHMKVLKLILQKLGKPYADGIFHLSYGMVELPSGRMKSREGTVVDADDIMDEMNLVAKTKTEELGKVKDFSEAELHELYETIGLGALKFFLLRVDPKKKMIFNPEESIEFHGFTGPFVQYTHARIKSMLRKEFADANITKDSTSLLPKEKALVVLLEQYDTITLQAAQEHNPSLLAMYAFEIAKAFNTLYAELSILNAESEEKKHLRLQISQLTAGVIASTMQLLGIRVPERM</sequence>
<dbReference type="EC" id="6.1.1.19" evidence="9"/>
<dbReference type="Pfam" id="PF05746">
    <property type="entry name" value="DALR_1"/>
    <property type="match status" value="1"/>
</dbReference>
<dbReference type="Gene3D" id="1.10.730.10">
    <property type="entry name" value="Isoleucyl-tRNA Synthetase, Domain 1"/>
    <property type="match status" value="1"/>
</dbReference>
<evidence type="ECO:0000256" key="6">
    <source>
        <dbReference type="ARBA" id="ARBA00022917"/>
    </source>
</evidence>
<name>A0ABW6A7V7_9BACT</name>
<comment type="subcellular location">
    <subcellularLocation>
        <location evidence="9">Cytoplasm</location>
    </subcellularLocation>
</comment>
<dbReference type="InterPro" id="IPR035684">
    <property type="entry name" value="ArgRS_core"/>
</dbReference>
<keyword evidence="3 9" id="KW-0436">Ligase</keyword>
<evidence type="ECO:0000256" key="2">
    <source>
        <dbReference type="ARBA" id="ARBA00022490"/>
    </source>
</evidence>
<dbReference type="GO" id="GO:0004814">
    <property type="term" value="F:arginine-tRNA ligase activity"/>
    <property type="evidence" value="ECO:0007669"/>
    <property type="project" value="UniProtKB-EC"/>
</dbReference>
<dbReference type="InterPro" id="IPR036695">
    <property type="entry name" value="Arg-tRNA-synth_N_sf"/>
</dbReference>
<evidence type="ECO:0000259" key="11">
    <source>
        <dbReference type="SMART" id="SM00836"/>
    </source>
</evidence>
<dbReference type="InterPro" id="IPR008909">
    <property type="entry name" value="DALR_anticod-bd"/>
</dbReference>
<evidence type="ECO:0000256" key="3">
    <source>
        <dbReference type="ARBA" id="ARBA00022598"/>
    </source>
</evidence>
<evidence type="ECO:0000256" key="9">
    <source>
        <dbReference type="HAMAP-Rule" id="MF_00123"/>
    </source>
</evidence>
<dbReference type="PANTHER" id="PTHR11956">
    <property type="entry name" value="ARGINYL-TRNA SYNTHETASE"/>
    <property type="match status" value="1"/>
</dbReference>
<dbReference type="EMBL" id="JBHUOZ010000003">
    <property type="protein sequence ID" value="MFD2920510.1"/>
    <property type="molecule type" value="Genomic_DNA"/>
</dbReference>
<protein>
    <recommendedName>
        <fullName evidence="9">Arginine--tRNA ligase</fullName>
        <ecNumber evidence="9">6.1.1.19</ecNumber>
    </recommendedName>
    <alternativeName>
        <fullName evidence="9">Arginyl-tRNA synthetase</fullName>
        <shortName evidence="9">ArgRS</shortName>
    </alternativeName>
</protein>
<feature type="domain" description="Arginyl tRNA synthetase N-terminal" evidence="12">
    <location>
        <begin position="5"/>
        <end position="89"/>
    </location>
</feature>
<dbReference type="RefSeq" id="WP_386098996.1">
    <property type="nucleotide sequence ID" value="NZ_JBHUOZ010000003.1"/>
</dbReference>